<dbReference type="InterPro" id="IPR005119">
    <property type="entry name" value="LysR_subst-bd"/>
</dbReference>
<dbReference type="InterPro" id="IPR000847">
    <property type="entry name" value="LysR_HTH_N"/>
</dbReference>
<proteinExistence type="inferred from homology"/>
<evidence type="ECO:0000313" key="6">
    <source>
        <dbReference type="EMBL" id="OJF96902.1"/>
    </source>
</evidence>
<comment type="similarity">
    <text evidence="1">Belongs to the LysR transcriptional regulatory family.</text>
</comment>
<dbReference type="GO" id="GO:0003677">
    <property type="term" value="F:DNA binding"/>
    <property type="evidence" value="ECO:0007669"/>
    <property type="project" value="UniProtKB-KW"/>
</dbReference>
<dbReference type="PANTHER" id="PTHR30419">
    <property type="entry name" value="HTH-TYPE TRANSCRIPTIONAL REGULATOR YBHD"/>
    <property type="match status" value="1"/>
</dbReference>
<evidence type="ECO:0000256" key="1">
    <source>
        <dbReference type="ARBA" id="ARBA00009437"/>
    </source>
</evidence>
<dbReference type="EMBL" id="LSRP01000085">
    <property type="protein sequence ID" value="OJF96902.1"/>
    <property type="molecule type" value="Genomic_DNA"/>
</dbReference>
<dbReference type="PANTHER" id="PTHR30419:SF8">
    <property type="entry name" value="NITROGEN ASSIMILATION TRANSCRIPTIONAL ACTIVATOR-RELATED"/>
    <property type="match status" value="1"/>
</dbReference>
<dbReference type="Proteomes" id="UP000182661">
    <property type="component" value="Unassembled WGS sequence"/>
</dbReference>
<dbReference type="InterPro" id="IPR036390">
    <property type="entry name" value="WH_DNA-bd_sf"/>
</dbReference>
<keyword evidence="4" id="KW-0804">Transcription</keyword>
<keyword evidence="3" id="KW-0238">DNA-binding</keyword>
<accession>A0A657LWQ8</accession>
<dbReference type="SUPFAM" id="SSF53850">
    <property type="entry name" value="Periplasmic binding protein-like II"/>
    <property type="match status" value="1"/>
</dbReference>
<keyword evidence="7" id="KW-1185">Reference proteome</keyword>
<dbReference type="Pfam" id="PF03466">
    <property type="entry name" value="LysR_substrate"/>
    <property type="match status" value="1"/>
</dbReference>
<evidence type="ECO:0000259" key="5">
    <source>
        <dbReference type="PROSITE" id="PS50931"/>
    </source>
</evidence>
<dbReference type="Gene3D" id="1.10.10.10">
    <property type="entry name" value="Winged helix-like DNA-binding domain superfamily/Winged helix DNA-binding domain"/>
    <property type="match status" value="1"/>
</dbReference>
<gene>
    <name evidence="6" type="ORF">AX760_03360</name>
</gene>
<dbReference type="AlphaFoldDB" id="A0A657LWQ8"/>
<comment type="caution">
    <text evidence="6">The sequence shown here is derived from an EMBL/GenBank/DDBJ whole genome shotgun (WGS) entry which is preliminary data.</text>
</comment>
<evidence type="ECO:0000313" key="7">
    <source>
        <dbReference type="Proteomes" id="UP000182661"/>
    </source>
</evidence>
<protein>
    <submittedName>
        <fullName evidence="6">LysR family transcriptional regulator</fullName>
    </submittedName>
</protein>
<dbReference type="GO" id="GO:0003700">
    <property type="term" value="F:DNA-binding transcription factor activity"/>
    <property type="evidence" value="ECO:0007669"/>
    <property type="project" value="InterPro"/>
</dbReference>
<dbReference type="GO" id="GO:0005829">
    <property type="term" value="C:cytosol"/>
    <property type="evidence" value="ECO:0007669"/>
    <property type="project" value="TreeGrafter"/>
</dbReference>
<keyword evidence="2" id="KW-0805">Transcription regulation</keyword>
<feature type="domain" description="HTH lysR-type" evidence="5">
    <location>
        <begin position="28"/>
        <end position="85"/>
    </location>
</feature>
<evidence type="ECO:0000256" key="4">
    <source>
        <dbReference type="ARBA" id="ARBA00023163"/>
    </source>
</evidence>
<sequence>MADLIDDRIQAASAPVDYSEAGIFRLGLKISHLRLILAIEDHGQISAAADSLSISQPAASRMLGEIESILKAPLCARIARGVELTQYGKALARRARTIFLELRETAREINELKTGSGGSVSLGSVTGPALNLAVPAIRQVSTAYPGIEINIQIENSTVLVRELLAARHDFVIGRIPDDINPRLFNLVEIGAEDVCLIVREGHPLLDKDVIVPGDLPGYDWVFQPQGTLLRRAVEDSFLSAGVPLPSTIINTSSIILTISIVCNTNAVAPVARDVANLISGNGSQAGQIRVLPTTFDIQIRPYSLITAKGRALPPSAKLLYDLILKQSTA</sequence>
<dbReference type="PROSITE" id="PS50931">
    <property type="entry name" value="HTH_LYSR"/>
    <property type="match status" value="1"/>
</dbReference>
<dbReference type="InterPro" id="IPR036388">
    <property type="entry name" value="WH-like_DNA-bd_sf"/>
</dbReference>
<dbReference type="Pfam" id="PF00126">
    <property type="entry name" value="HTH_1"/>
    <property type="match status" value="1"/>
</dbReference>
<dbReference type="SUPFAM" id="SSF46785">
    <property type="entry name" value="Winged helix' DNA-binding domain"/>
    <property type="match status" value="1"/>
</dbReference>
<evidence type="ECO:0000256" key="3">
    <source>
        <dbReference type="ARBA" id="ARBA00023125"/>
    </source>
</evidence>
<name>A0A657LWQ8_9HYPH</name>
<dbReference type="InterPro" id="IPR050950">
    <property type="entry name" value="HTH-type_LysR_regulators"/>
</dbReference>
<reference evidence="6 7" key="1">
    <citation type="submission" date="2016-02" db="EMBL/GenBank/DDBJ databases">
        <title>Genome sequencing of a beta-galactosidase producing bacteria Rhizobium sp. 59.</title>
        <authorList>
            <person name="Wang D."/>
            <person name="Kot W."/>
            <person name="Qin Y."/>
            <person name="Hansen L."/>
            <person name="Naqvi K."/>
            <person name="Rensing C."/>
        </authorList>
    </citation>
    <scope>NUCLEOTIDE SEQUENCE [LARGE SCALE GENOMIC DNA]</scope>
    <source>
        <strain evidence="6 7">59</strain>
    </source>
</reference>
<organism evidence="6 7">
    <name type="scientific">Pararhizobium antarcticum</name>
    <dbReference type="NCBI Taxonomy" id="1798805"/>
    <lineage>
        <taxon>Bacteria</taxon>
        <taxon>Pseudomonadati</taxon>
        <taxon>Pseudomonadota</taxon>
        <taxon>Alphaproteobacteria</taxon>
        <taxon>Hyphomicrobiales</taxon>
        <taxon>Rhizobiaceae</taxon>
        <taxon>Rhizobium/Agrobacterium group</taxon>
        <taxon>Pararhizobium</taxon>
    </lineage>
</organism>
<dbReference type="Gene3D" id="3.40.190.290">
    <property type="match status" value="1"/>
</dbReference>
<evidence type="ECO:0000256" key="2">
    <source>
        <dbReference type="ARBA" id="ARBA00023015"/>
    </source>
</evidence>